<organism evidence="2 3">
    <name type="scientific">Fistulifera solaris</name>
    <name type="common">Oleaginous diatom</name>
    <dbReference type="NCBI Taxonomy" id="1519565"/>
    <lineage>
        <taxon>Eukaryota</taxon>
        <taxon>Sar</taxon>
        <taxon>Stramenopiles</taxon>
        <taxon>Ochrophyta</taxon>
        <taxon>Bacillariophyta</taxon>
        <taxon>Bacillariophyceae</taxon>
        <taxon>Bacillariophycidae</taxon>
        <taxon>Naviculales</taxon>
        <taxon>Naviculaceae</taxon>
        <taxon>Fistulifera</taxon>
    </lineage>
</organism>
<comment type="caution">
    <text evidence="2">The sequence shown here is derived from an EMBL/GenBank/DDBJ whole genome shotgun (WGS) entry which is preliminary data.</text>
</comment>
<reference evidence="2 3" key="1">
    <citation type="journal article" date="2015" name="Plant Cell">
        <title>Oil accumulation by the oleaginous diatom Fistulifera solaris as revealed by the genome and transcriptome.</title>
        <authorList>
            <person name="Tanaka T."/>
            <person name="Maeda Y."/>
            <person name="Veluchamy A."/>
            <person name="Tanaka M."/>
            <person name="Abida H."/>
            <person name="Marechal E."/>
            <person name="Bowler C."/>
            <person name="Muto M."/>
            <person name="Sunaga Y."/>
            <person name="Tanaka M."/>
            <person name="Yoshino T."/>
            <person name="Taniguchi T."/>
            <person name="Fukuda Y."/>
            <person name="Nemoto M."/>
            <person name="Matsumoto M."/>
            <person name="Wong P.S."/>
            <person name="Aburatani S."/>
            <person name="Fujibuchi W."/>
        </authorList>
    </citation>
    <scope>NUCLEOTIDE SEQUENCE [LARGE SCALE GENOMIC DNA]</scope>
    <source>
        <strain evidence="2 3">JPCC DA0580</strain>
    </source>
</reference>
<feature type="signal peptide" evidence="1">
    <location>
        <begin position="1"/>
        <end position="23"/>
    </location>
</feature>
<dbReference type="InParanoid" id="A0A1Z5JU45"/>
<dbReference type="Proteomes" id="UP000198406">
    <property type="component" value="Unassembled WGS sequence"/>
</dbReference>
<keyword evidence="1" id="KW-0732">Signal</keyword>
<sequence>MPTRLSILTTNLILSVLIYMTQAFSSPKLIYNIPGSGWTSPQWNWGYAVGTGHDCARICRQQYATRAARVALLQNIATKPENFEEIKLVLALAWQKGRWDGTDGGQGGYGQVLEALAAANRYESSNNLQLFFLDMQERFHLLKPSVDLQKKMNALSEMENVEVAARQCSALVLEAMGFVETGL</sequence>
<name>A0A1Z5JU45_FISSO</name>
<keyword evidence="3" id="KW-1185">Reference proteome</keyword>
<evidence type="ECO:0000313" key="3">
    <source>
        <dbReference type="Proteomes" id="UP000198406"/>
    </source>
</evidence>
<dbReference type="AlphaFoldDB" id="A0A1Z5JU45"/>
<gene>
    <name evidence="2" type="ORF">FisN_5Hh097</name>
</gene>
<accession>A0A1Z5JU45</accession>
<feature type="chain" id="PRO_5013051949" evidence="1">
    <location>
        <begin position="24"/>
        <end position="183"/>
    </location>
</feature>
<evidence type="ECO:0000256" key="1">
    <source>
        <dbReference type="SAM" id="SignalP"/>
    </source>
</evidence>
<proteinExistence type="predicted"/>
<dbReference type="OrthoDB" id="44414at2759"/>
<protein>
    <submittedName>
        <fullName evidence="2">Uncharacterized protein</fullName>
    </submittedName>
</protein>
<evidence type="ECO:0000313" key="2">
    <source>
        <dbReference type="EMBL" id="GAX17449.1"/>
    </source>
</evidence>
<dbReference type="EMBL" id="BDSP01000117">
    <property type="protein sequence ID" value="GAX17449.1"/>
    <property type="molecule type" value="Genomic_DNA"/>
</dbReference>